<comment type="caution">
    <text evidence="2">The sequence shown here is derived from an EMBL/GenBank/DDBJ whole genome shotgun (WGS) entry which is preliminary data.</text>
</comment>
<evidence type="ECO:0000259" key="1">
    <source>
        <dbReference type="Pfam" id="PF07978"/>
    </source>
</evidence>
<dbReference type="InterPro" id="IPR011008">
    <property type="entry name" value="Dimeric_a/b-barrel"/>
</dbReference>
<reference evidence="2 3" key="1">
    <citation type="submission" date="2024-05" db="EMBL/GenBank/DDBJ databases">
        <authorList>
            <person name="Jiang F."/>
        </authorList>
    </citation>
    <scope>NUCLEOTIDE SEQUENCE [LARGE SCALE GENOMIC DNA]</scope>
    <source>
        <strain evidence="2 3">LZ166</strain>
    </source>
</reference>
<gene>
    <name evidence="2" type="ORF">ABGN05_17395</name>
</gene>
<name>A0ABV3SL01_9HYPH</name>
<proteinExistence type="predicted"/>
<dbReference type="Pfam" id="PF07978">
    <property type="entry name" value="NIPSNAP"/>
    <property type="match status" value="1"/>
</dbReference>
<dbReference type="EMBL" id="JBDPGJ010000004">
    <property type="protein sequence ID" value="MEX0407437.1"/>
    <property type="molecule type" value="Genomic_DNA"/>
</dbReference>
<dbReference type="Proteomes" id="UP001556692">
    <property type="component" value="Unassembled WGS sequence"/>
</dbReference>
<accession>A0ABV3SL01</accession>
<organism evidence="2 3">
    <name type="scientific">Aquibium pacificus</name>
    <dbReference type="NCBI Taxonomy" id="3153579"/>
    <lineage>
        <taxon>Bacteria</taxon>
        <taxon>Pseudomonadati</taxon>
        <taxon>Pseudomonadota</taxon>
        <taxon>Alphaproteobacteria</taxon>
        <taxon>Hyphomicrobiales</taxon>
        <taxon>Phyllobacteriaceae</taxon>
        <taxon>Aquibium</taxon>
    </lineage>
</organism>
<dbReference type="Gene3D" id="3.30.70.100">
    <property type="match status" value="2"/>
</dbReference>
<keyword evidence="3" id="KW-1185">Reference proteome</keyword>
<protein>
    <submittedName>
        <fullName evidence="2">NIPSNAP family protein</fullName>
    </submittedName>
</protein>
<dbReference type="InterPro" id="IPR012577">
    <property type="entry name" value="NIPSNAP"/>
</dbReference>
<evidence type="ECO:0000313" key="2">
    <source>
        <dbReference type="EMBL" id="MEX0407437.1"/>
    </source>
</evidence>
<dbReference type="RefSeq" id="WP_367955317.1">
    <property type="nucleotide sequence ID" value="NZ_JBDPGJ010000004.1"/>
</dbReference>
<sequence>MIYEMRHYLIERGRMNDNHDRMAHRTPPLLARHGVRVVARWAAVAGVRLPMYCYIMEWKDFAEREAAWANFYADPEWAQVRADTNAGSELVEESSLFFMRPNPVFVENDADRDRRITGLHQLVIQKTAIGRNPAVAGFLGSTYLPRLKAAGAEVLGVCDIVSGPVMPAVAMLFAWPDETVWRKGWAAFEDDQEMIAAYRAQRQAAGTTLLGSADVYLLEPAKYALPLALRTTPR</sequence>
<dbReference type="SUPFAM" id="SSF54909">
    <property type="entry name" value="Dimeric alpha+beta barrel"/>
    <property type="match status" value="1"/>
</dbReference>
<evidence type="ECO:0000313" key="3">
    <source>
        <dbReference type="Proteomes" id="UP001556692"/>
    </source>
</evidence>
<feature type="domain" description="NIPSNAP" evidence="1">
    <location>
        <begin position="3"/>
        <end position="101"/>
    </location>
</feature>